<sequence>MNIKRREFLLLMGGSASAVALGSLSGCDRKVTVSPQKATKPAVQASFSFNPIKGPIPLETDGFKSEQHKENYSSFEIVDDLMLPDGYQYQLIAAWGDKVGDSRFGYNNDYLSFIPISENEGYLAINFEYISAVPWMQTYKQVIGKSLPFDEVKAALKGQASLKNEINAFALSDKDSIKVKIGEISKEALLDQGLGIISIRKNADGKWERTNSSADRRISGISGLEDGRYLKATGPAVAVFRKKQGVGYIDKLSDRIIGTFANCAGGTTPWGTVLSAEENFQAQVPEPVYADGTSFDPGKRPFALDDEELYGQGNVLGLAANKYGWIVEVDPANPNDYGVKHTWLGRYRHEAVGVRAEAGKPLAFYSGCDRRGGHIYKFVSSKKVNNPSSKDNSQLLQQGMLYAAKFNADGTGRWIPLKPDTSIEPDLPSNIAGNLIRLPKGPITAKQTDKKTLVKLPDPIPGGNLEVTKDEQIAQYKQKFKKLNDLYTGKAEEKQGAILIDAHYAANAAGATCTARPEDTEIGPNGDLFISFTSGSSDKEGGPDTRIFKGPKGETPYEYGWIMRLTEDGNNPAASTFRWKMLATGGEPATGGLGFANPDNLLIDPSGNVWMVTDISTTKLNKAVKSRIDDDGKPASISGLFGNNAIWYIPTSGSDAGKAFLFGTGPMECETTGPCFTPDQQTMFLSIQHPGETNGIRKNQALETREFMVTSITGEEFLQTRKVPVGSNWPSKNPDAPPKPGVVVITKSATT</sequence>
<organism evidence="2 3">
    <name type="scientific">Cyanomargarita calcarea GSE-NOS-MK-12-04C</name>
    <dbReference type="NCBI Taxonomy" id="2839659"/>
    <lineage>
        <taxon>Bacteria</taxon>
        <taxon>Bacillati</taxon>
        <taxon>Cyanobacteriota</taxon>
        <taxon>Cyanophyceae</taxon>
        <taxon>Nostocales</taxon>
        <taxon>Cyanomargaritaceae</taxon>
        <taxon>Cyanomargarita</taxon>
    </lineage>
</organism>
<dbReference type="InterPro" id="IPR008557">
    <property type="entry name" value="PhoX"/>
</dbReference>
<evidence type="ECO:0000256" key="1">
    <source>
        <dbReference type="SAM" id="SignalP"/>
    </source>
</evidence>
<evidence type="ECO:0000313" key="2">
    <source>
        <dbReference type="EMBL" id="MBW4669199.1"/>
    </source>
</evidence>
<feature type="signal peptide" evidence="1">
    <location>
        <begin position="1"/>
        <end position="20"/>
    </location>
</feature>
<dbReference type="AlphaFoldDB" id="A0A951QMM1"/>
<feature type="chain" id="PRO_5037521845" evidence="1">
    <location>
        <begin position="21"/>
        <end position="751"/>
    </location>
</feature>
<proteinExistence type="predicted"/>
<evidence type="ECO:0000313" key="3">
    <source>
        <dbReference type="Proteomes" id="UP000729701"/>
    </source>
</evidence>
<reference evidence="2" key="1">
    <citation type="submission" date="2021-05" db="EMBL/GenBank/DDBJ databases">
        <authorList>
            <person name="Pietrasiak N."/>
            <person name="Ward R."/>
            <person name="Stajich J.E."/>
            <person name="Kurbessoian T."/>
        </authorList>
    </citation>
    <scope>NUCLEOTIDE SEQUENCE</scope>
    <source>
        <strain evidence="2">GSE-NOS-MK-12-04C</strain>
    </source>
</reference>
<dbReference type="EMBL" id="JAHHGZ010000018">
    <property type="protein sequence ID" value="MBW4669199.1"/>
    <property type="molecule type" value="Genomic_DNA"/>
</dbReference>
<keyword evidence="1" id="KW-0732">Signal</keyword>
<dbReference type="Proteomes" id="UP000729701">
    <property type="component" value="Unassembled WGS sequence"/>
</dbReference>
<dbReference type="SUPFAM" id="SSF63829">
    <property type="entry name" value="Calcium-dependent phosphotriesterase"/>
    <property type="match status" value="1"/>
</dbReference>
<dbReference type="InterPro" id="IPR006311">
    <property type="entry name" value="TAT_signal"/>
</dbReference>
<dbReference type="PROSITE" id="PS51318">
    <property type="entry name" value="TAT"/>
    <property type="match status" value="1"/>
</dbReference>
<gene>
    <name evidence="2" type="ORF">KME60_17675</name>
</gene>
<dbReference type="Pfam" id="PF05787">
    <property type="entry name" value="PhoX"/>
    <property type="match status" value="1"/>
</dbReference>
<dbReference type="PROSITE" id="PS51257">
    <property type="entry name" value="PROKAR_LIPOPROTEIN"/>
    <property type="match status" value="1"/>
</dbReference>
<name>A0A951QMM1_9CYAN</name>
<protein>
    <submittedName>
        <fullName evidence="2">DUF839 domain-containing protein</fullName>
    </submittedName>
</protein>
<accession>A0A951QMM1</accession>
<comment type="caution">
    <text evidence="2">The sequence shown here is derived from an EMBL/GenBank/DDBJ whole genome shotgun (WGS) entry which is preliminary data.</text>
</comment>
<dbReference type="PANTHER" id="PTHR35399:SF2">
    <property type="entry name" value="DUF839 DOMAIN-CONTAINING PROTEIN"/>
    <property type="match status" value="1"/>
</dbReference>
<reference evidence="2" key="2">
    <citation type="journal article" date="2022" name="Microbiol. Resour. Announc.">
        <title>Metagenome Sequencing to Explore Phylogenomics of Terrestrial Cyanobacteria.</title>
        <authorList>
            <person name="Ward R.D."/>
            <person name="Stajich J.E."/>
            <person name="Johansen J.R."/>
            <person name="Huntemann M."/>
            <person name="Clum A."/>
            <person name="Foster B."/>
            <person name="Foster B."/>
            <person name="Roux S."/>
            <person name="Palaniappan K."/>
            <person name="Varghese N."/>
            <person name="Mukherjee S."/>
            <person name="Reddy T.B.K."/>
            <person name="Daum C."/>
            <person name="Copeland A."/>
            <person name="Chen I.A."/>
            <person name="Ivanova N.N."/>
            <person name="Kyrpides N.C."/>
            <person name="Shapiro N."/>
            <person name="Eloe-Fadrosh E.A."/>
            <person name="Pietrasiak N."/>
        </authorList>
    </citation>
    <scope>NUCLEOTIDE SEQUENCE</scope>
    <source>
        <strain evidence="2">GSE-NOS-MK-12-04C</strain>
    </source>
</reference>
<dbReference type="PANTHER" id="PTHR35399">
    <property type="entry name" value="SLR8030 PROTEIN"/>
    <property type="match status" value="1"/>
</dbReference>